<keyword evidence="1" id="KW-0808">Transferase</keyword>
<reference evidence="2" key="1">
    <citation type="submission" date="2016-10" db="EMBL/GenBank/DDBJ databases">
        <authorList>
            <person name="Varghese N."/>
            <person name="Submissions S."/>
        </authorList>
    </citation>
    <scope>NUCLEOTIDE SEQUENCE [LARGE SCALE GENOMIC DNA]</scope>
    <source>
        <strain evidence="2">DSM 18609</strain>
    </source>
</reference>
<dbReference type="Proteomes" id="UP000199455">
    <property type="component" value="Unassembled WGS sequence"/>
</dbReference>
<dbReference type="EMBL" id="FMZH01000005">
    <property type="protein sequence ID" value="SDD39949.1"/>
    <property type="molecule type" value="Genomic_DNA"/>
</dbReference>
<evidence type="ECO:0000313" key="1">
    <source>
        <dbReference type="EMBL" id="SDD39949.1"/>
    </source>
</evidence>
<dbReference type="GO" id="GO:0008168">
    <property type="term" value="F:methyltransferase activity"/>
    <property type="evidence" value="ECO:0007669"/>
    <property type="project" value="UniProtKB-KW"/>
</dbReference>
<dbReference type="GO" id="GO:0032259">
    <property type="term" value="P:methylation"/>
    <property type="evidence" value="ECO:0007669"/>
    <property type="project" value="UniProtKB-KW"/>
</dbReference>
<dbReference type="InterPro" id="IPR029063">
    <property type="entry name" value="SAM-dependent_MTases_sf"/>
</dbReference>
<organism evidence="1 2">
    <name type="scientific">Pedobacter soli</name>
    <dbReference type="NCBI Taxonomy" id="390242"/>
    <lineage>
        <taxon>Bacteria</taxon>
        <taxon>Pseudomonadati</taxon>
        <taxon>Bacteroidota</taxon>
        <taxon>Sphingobacteriia</taxon>
        <taxon>Sphingobacteriales</taxon>
        <taxon>Sphingobacteriaceae</taxon>
        <taxon>Pedobacter</taxon>
    </lineage>
</organism>
<accession>A0A1G6UFB5</accession>
<dbReference type="AlphaFoldDB" id="A0A1G6UFB5"/>
<dbReference type="Pfam" id="PF13489">
    <property type="entry name" value="Methyltransf_23"/>
    <property type="match status" value="1"/>
</dbReference>
<proteinExistence type="predicted"/>
<keyword evidence="2" id="KW-1185">Reference proteome</keyword>
<gene>
    <name evidence="1" type="ORF">SAMN04488024_105328</name>
</gene>
<keyword evidence="1" id="KW-0489">Methyltransferase</keyword>
<name>A0A1G6UFB5_9SPHI</name>
<sequence length="266" mass="31728">MMSKITGGPTEYFFKQRILNKYDIDYYQCLETGFVQTEEPYWLDEAYSSAITKLDVGLVMRNEGLRNSASRIITKYFNADARFLDYAGGYGLFTRMMRDKGFDFYHTDRYCENIFAEYFDLENVNAAPDFELVTAFEIFEHLVNPVQDIERILTYSNNLLFTTEIIPQQFKDWWYISPETGQHIAFYTIASLQYLADKFGYNFYTDEQSTHLFTKTTLKKNPFQEEELPYLIKKIKAKLDRYFRRNNPERESLLHHDWDFIKNSIV</sequence>
<dbReference type="SUPFAM" id="SSF53335">
    <property type="entry name" value="S-adenosyl-L-methionine-dependent methyltransferases"/>
    <property type="match status" value="1"/>
</dbReference>
<dbReference type="RefSeq" id="WP_090769357.1">
    <property type="nucleotide sequence ID" value="NZ_FMZH01000005.1"/>
</dbReference>
<evidence type="ECO:0000313" key="2">
    <source>
        <dbReference type="Proteomes" id="UP000199455"/>
    </source>
</evidence>
<dbReference type="STRING" id="390242.SAMN04488024_105328"/>
<dbReference type="Gene3D" id="3.40.50.150">
    <property type="entry name" value="Vaccinia Virus protein VP39"/>
    <property type="match status" value="1"/>
</dbReference>
<protein>
    <submittedName>
        <fullName evidence="1">Methyltransferase domain-containing protein</fullName>
    </submittedName>
</protein>